<dbReference type="CDD" id="cd02440">
    <property type="entry name" value="AdoMet_MTases"/>
    <property type="match status" value="1"/>
</dbReference>
<evidence type="ECO:0000313" key="3">
    <source>
        <dbReference type="EMBL" id="KPW44789.1"/>
    </source>
</evidence>
<dbReference type="RefSeq" id="WP_081025499.1">
    <property type="nucleotide sequence ID" value="NZ_LJPT01000155.1"/>
</dbReference>
<dbReference type="Proteomes" id="UP000050425">
    <property type="component" value="Unassembled WGS sequence"/>
</dbReference>
<dbReference type="Gene3D" id="3.40.50.150">
    <property type="entry name" value="Vaccinia Virus protein VP39"/>
    <property type="match status" value="1"/>
</dbReference>
<dbReference type="PATRIC" id="fig|251702.3.peg.5093"/>
<gene>
    <name evidence="3" type="ORF">ALO88_102427</name>
</gene>
<proteinExistence type="predicted"/>
<dbReference type="SUPFAM" id="SSF53335">
    <property type="entry name" value="S-adenosyl-L-methionine-dependent methyltransferases"/>
    <property type="match status" value="1"/>
</dbReference>
<dbReference type="InterPro" id="IPR041698">
    <property type="entry name" value="Methyltransf_25"/>
</dbReference>
<dbReference type="EMBL" id="LJPT01000155">
    <property type="protein sequence ID" value="KPW44789.1"/>
    <property type="molecule type" value="Genomic_DNA"/>
</dbReference>
<dbReference type="InterPro" id="IPR029063">
    <property type="entry name" value="SAM-dependent_MTases_sf"/>
</dbReference>
<reference evidence="3 4" key="1">
    <citation type="submission" date="2015-09" db="EMBL/GenBank/DDBJ databases">
        <title>Genome announcement of multiple Pseudomonas syringae strains.</title>
        <authorList>
            <person name="Thakur S."/>
            <person name="Wang P.W."/>
            <person name="Gong Y."/>
            <person name="Weir B.S."/>
            <person name="Guttman D.S."/>
        </authorList>
    </citation>
    <scope>NUCLEOTIDE SEQUENCE [LARGE SCALE GENOMIC DNA]</scope>
    <source>
        <strain evidence="3 4">ICMP4303</strain>
    </source>
</reference>
<organism evidence="3 4">
    <name type="scientific">Pseudomonas syringae pv. antirrhini</name>
    <dbReference type="NCBI Taxonomy" id="251702"/>
    <lineage>
        <taxon>Bacteria</taxon>
        <taxon>Pseudomonadati</taxon>
        <taxon>Pseudomonadota</taxon>
        <taxon>Gammaproteobacteria</taxon>
        <taxon>Pseudomonadales</taxon>
        <taxon>Pseudomonadaceae</taxon>
        <taxon>Pseudomonas</taxon>
    </lineage>
</organism>
<evidence type="ECO:0000256" key="1">
    <source>
        <dbReference type="ARBA" id="ARBA00022679"/>
    </source>
</evidence>
<comment type="caution">
    <text evidence="3">The sequence shown here is derived from an EMBL/GenBank/DDBJ whole genome shotgun (WGS) entry which is preliminary data.</text>
</comment>
<feature type="domain" description="Methyltransferase" evidence="2">
    <location>
        <begin position="47"/>
        <end position="138"/>
    </location>
</feature>
<evidence type="ECO:0000259" key="2">
    <source>
        <dbReference type="Pfam" id="PF13649"/>
    </source>
</evidence>
<evidence type="ECO:0000313" key="4">
    <source>
        <dbReference type="Proteomes" id="UP000050425"/>
    </source>
</evidence>
<dbReference type="Pfam" id="PF13649">
    <property type="entry name" value="Methyltransf_25"/>
    <property type="match status" value="1"/>
</dbReference>
<name>A0A0P9JST6_9PSED</name>
<keyword evidence="1" id="KW-0808">Transferase</keyword>
<dbReference type="PANTHER" id="PTHR43861">
    <property type="entry name" value="TRANS-ACONITATE 2-METHYLTRANSFERASE-RELATED"/>
    <property type="match status" value="1"/>
</dbReference>
<protein>
    <recommendedName>
        <fullName evidence="2">Methyltransferase domain-containing protein</fullName>
    </recommendedName>
</protein>
<dbReference type="AlphaFoldDB" id="A0A0P9JST6"/>
<accession>A0A0P9JST6</accession>
<dbReference type="GO" id="GO:0016740">
    <property type="term" value="F:transferase activity"/>
    <property type="evidence" value="ECO:0007669"/>
    <property type="project" value="UniProtKB-KW"/>
</dbReference>
<sequence length="207" mass="23878">MTLKNSASWASYDSESIKYFDTYSKLYFSNIHRQFIRFLPESPNAKVLDIGSGSGRDALSLARRGYQVTAVEPSEKMLDLAKTKNNHKNIAWLNDCLPDLSSLDKNTYDFVLMSAIWMHIAPHERKSSLKRISSLLKEDSYLAITLRIGKPDLSRTMYSVSEEELLTQSFETNLDPIYISREIKDPLNRNEVTWKKIVLQKNKKTFT</sequence>